<dbReference type="InterPro" id="IPR000515">
    <property type="entry name" value="MetI-like"/>
</dbReference>
<organism evidence="9 10">
    <name type="scientific">Agrilactobacillus yilanensis</name>
    <dbReference type="NCBI Taxonomy" id="2485997"/>
    <lineage>
        <taxon>Bacteria</taxon>
        <taxon>Bacillati</taxon>
        <taxon>Bacillota</taxon>
        <taxon>Bacilli</taxon>
        <taxon>Lactobacillales</taxon>
        <taxon>Lactobacillaceae</taxon>
        <taxon>Agrilactobacillus</taxon>
    </lineage>
</organism>
<keyword evidence="5 7" id="KW-1133">Transmembrane helix</keyword>
<keyword evidence="2 7" id="KW-0813">Transport</keyword>
<dbReference type="EMBL" id="JBHTOP010000006">
    <property type="protein sequence ID" value="MFD1671262.1"/>
    <property type="molecule type" value="Genomic_DNA"/>
</dbReference>
<comment type="subcellular location">
    <subcellularLocation>
        <location evidence="1 7">Cell membrane</location>
        <topology evidence="1 7">Multi-pass membrane protein</topology>
    </subcellularLocation>
</comment>
<protein>
    <submittedName>
        <fullName evidence="9">Methionine ABC transporter permease</fullName>
    </submittedName>
</protein>
<dbReference type="PANTHER" id="PTHR30450">
    <property type="entry name" value="ABC TRANSPORTER PERMEASE"/>
    <property type="match status" value="1"/>
</dbReference>
<dbReference type="Pfam" id="PF00528">
    <property type="entry name" value="BPD_transp_1"/>
    <property type="match status" value="1"/>
</dbReference>
<proteinExistence type="inferred from homology"/>
<feature type="transmembrane region" description="Helical" evidence="7">
    <location>
        <begin position="29"/>
        <end position="51"/>
    </location>
</feature>
<evidence type="ECO:0000259" key="8">
    <source>
        <dbReference type="PROSITE" id="PS50928"/>
    </source>
</evidence>
<feature type="transmembrane region" description="Helical" evidence="7">
    <location>
        <begin position="155"/>
        <end position="179"/>
    </location>
</feature>
<dbReference type="PROSITE" id="PS50928">
    <property type="entry name" value="ABC_TM1"/>
    <property type="match status" value="1"/>
</dbReference>
<dbReference type="CDD" id="cd06261">
    <property type="entry name" value="TM_PBP2"/>
    <property type="match status" value="1"/>
</dbReference>
<keyword evidence="6 7" id="KW-0472">Membrane</keyword>
<feature type="transmembrane region" description="Helical" evidence="7">
    <location>
        <begin position="199"/>
        <end position="219"/>
    </location>
</feature>
<dbReference type="Gene3D" id="1.10.3720.10">
    <property type="entry name" value="MetI-like"/>
    <property type="match status" value="1"/>
</dbReference>
<dbReference type="RefSeq" id="WP_225423628.1">
    <property type="nucleotide sequence ID" value="NZ_JBHTOP010000006.1"/>
</dbReference>
<evidence type="ECO:0000256" key="4">
    <source>
        <dbReference type="ARBA" id="ARBA00022692"/>
    </source>
</evidence>
<evidence type="ECO:0000256" key="2">
    <source>
        <dbReference type="ARBA" id="ARBA00022448"/>
    </source>
</evidence>
<reference evidence="10" key="1">
    <citation type="journal article" date="2019" name="Int. J. Syst. Evol. Microbiol.">
        <title>The Global Catalogue of Microorganisms (GCM) 10K type strain sequencing project: providing services to taxonomists for standard genome sequencing and annotation.</title>
        <authorList>
            <consortium name="The Broad Institute Genomics Platform"/>
            <consortium name="The Broad Institute Genome Sequencing Center for Infectious Disease"/>
            <person name="Wu L."/>
            <person name="Ma J."/>
        </authorList>
    </citation>
    <scope>NUCLEOTIDE SEQUENCE [LARGE SCALE GENOMIC DNA]</scope>
    <source>
        <strain evidence="10">CCM 8896</strain>
    </source>
</reference>
<keyword evidence="4 7" id="KW-0812">Transmembrane</keyword>
<evidence type="ECO:0000313" key="9">
    <source>
        <dbReference type="EMBL" id="MFD1671262.1"/>
    </source>
</evidence>
<gene>
    <name evidence="9" type="ORF">ACFQ5M_04055</name>
</gene>
<sequence length="232" mass="24859">MADPNSLASYFDFSQVDWQALWTATGETVWMTLFSVVFVFIFGIILGLLLYETTGKHSAGAFILNKITAILVNVFRSIPFIILIVLLIPITKQITGTIIGPRAAMPSLIISAAPFYARMVEIGFHEVDAGVIEAAEAMGASKLQVMWKVLLPESLPAIISGITVTGISLIGYTAMAGVIGAGGLGNLAYQDGFQANQNAVTLTSTVVILIIVFIFQAIGDFTVRKIDKRSVA</sequence>
<keyword evidence="10" id="KW-1185">Reference proteome</keyword>
<dbReference type="SUPFAM" id="SSF161098">
    <property type="entry name" value="MetI-like"/>
    <property type="match status" value="1"/>
</dbReference>
<evidence type="ECO:0000313" key="10">
    <source>
        <dbReference type="Proteomes" id="UP001597267"/>
    </source>
</evidence>
<evidence type="ECO:0000256" key="1">
    <source>
        <dbReference type="ARBA" id="ARBA00004651"/>
    </source>
</evidence>
<feature type="transmembrane region" description="Helical" evidence="7">
    <location>
        <begin position="63"/>
        <end position="88"/>
    </location>
</feature>
<evidence type="ECO:0000256" key="5">
    <source>
        <dbReference type="ARBA" id="ARBA00022989"/>
    </source>
</evidence>
<keyword evidence="3" id="KW-1003">Cell membrane</keyword>
<comment type="caution">
    <text evidence="9">The sequence shown here is derived from an EMBL/GenBank/DDBJ whole genome shotgun (WGS) entry which is preliminary data.</text>
</comment>
<name>A0ABW4J4F8_9LACO</name>
<comment type="similarity">
    <text evidence="7">Belongs to the binding-protein-dependent transport system permease family.</text>
</comment>
<evidence type="ECO:0000256" key="3">
    <source>
        <dbReference type="ARBA" id="ARBA00022475"/>
    </source>
</evidence>
<evidence type="ECO:0000256" key="7">
    <source>
        <dbReference type="RuleBase" id="RU363032"/>
    </source>
</evidence>
<evidence type="ECO:0000256" key="6">
    <source>
        <dbReference type="ARBA" id="ARBA00023136"/>
    </source>
</evidence>
<accession>A0ABW4J4F8</accession>
<dbReference type="Proteomes" id="UP001597267">
    <property type="component" value="Unassembled WGS sequence"/>
</dbReference>
<feature type="domain" description="ABC transmembrane type-1" evidence="8">
    <location>
        <begin position="25"/>
        <end position="219"/>
    </location>
</feature>
<dbReference type="InterPro" id="IPR051322">
    <property type="entry name" value="AA_ABC_Transporter_Permease"/>
</dbReference>
<dbReference type="InterPro" id="IPR035906">
    <property type="entry name" value="MetI-like_sf"/>
</dbReference>
<dbReference type="PANTHER" id="PTHR30450:SF1">
    <property type="entry name" value="D-METHIONINE TRANSPORT SYSTEM PERMEASE PROTEIN METI-RELATED"/>
    <property type="match status" value="1"/>
</dbReference>